<keyword evidence="4 6" id="KW-1133">Transmembrane helix</keyword>
<evidence type="ECO:0000256" key="2">
    <source>
        <dbReference type="ARBA" id="ARBA00022475"/>
    </source>
</evidence>
<comment type="subcellular location">
    <subcellularLocation>
        <location evidence="1">Cell membrane</location>
        <topology evidence="1">Multi-pass membrane protein</topology>
    </subcellularLocation>
</comment>
<evidence type="ECO:0000256" key="5">
    <source>
        <dbReference type="ARBA" id="ARBA00023136"/>
    </source>
</evidence>
<protein>
    <submittedName>
        <fullName evidence="7">CidA/LrgA family protein</fullName>
    </submittedName>
</protein>
<dbReference type="Pfam" id="PF03788">
    <property type="entry name" value="LrgA"/>
    <property type="match status" value="1"/>
</dbReference>
<keyword evidence="5 6" id="KW-0472">Membrane</keyword>
<accession>A0ABV1FTJ8</accession>
<dbReference type="EMBL" id="JBBNFP010000074">
    <property type="protein sequence ID" value="MEQ2487737.1"/>
    <property type="molecule type" value="Genomic_DNA"/>
</dbReference>
<evidence type="ECO:0000256" key="6">
    <source>
        <dbReference type="SAM" id="Phobius"/>
    </source>
</evidence>
<evidence type="ECO:0000313" key="8">
    <source>
        <dbReference type="Proteomes" id="UP001487296"/>
    </source>
</evidence>
<feature type="transmembrane region" description="Helical" evidence="6">
    <location>
        <begin position="83"/>
        <end position="101"/>
    </location>
</feature>
<evidence type="ECO:0000256" key="3">
    <source>
        <dbReference type="ARBA" id="ARBA00022692"/>
    </source>
</evidence>
<keyword evidence="8" id="KW-1185">Reference proteome</keyword>
<dbReference type="RefSeq" id="WP_215760818.1">
    <property type="nucleotide sequence ID" value="NZ_JAHKBE010000078.1"/>
</dbReference>
<keyword evidence="3 6" id="KW-0812">Transmembrane</keyword>
<evidence type="ECO:0000313" key="7">
    <source>
        <dbReference type="EMBL" id="MEQ2487737.1"/>
    </source>
</evidence>
<gene>
    <name evidence="7" type="ORF">AAAT34_11890</name>
</gene>
<reference evidence="7 8" key="1">
    <citation type="submission" date="2024-04" db="EMBL/GenBank/DDBJ databases">
        <title>Human intestinal bacterial collection.</title>
        <authorList>
            <person name="Pauvert C."/>
            <person name="Hitch T.C.A."/>
            <person name="Clavel T."/>
        </authorList>
    </citation>
    <scope>NUCLEOTIDE SEQUENCE [LARGE SCALE GENOMIC DNA]</scope>
    <source>
        <strain evidence="7 8">CLA-AA-H145</strain>
    </source>
</reference>
<evidence type="ECO:0000256" key="1">
    <source>
        <dbReference type="ARBA" id="ARBA00004651"/>
    </source>
</evidence>
<organism evidence="7 8">
    <name type="scientific">Hallella faecis</name>
    <dbReference type="NCBI Taxonomy" id="2841596"/>
    <lineage>
        <taxon>Bacteria</taxon>
        <taxon>Pseudomonadati</taxon>
        <taxon>Bacteroidota</taxon>
        <taxon>Bacteroidia</taxon>
        <taxon>Bacteroidales</taxon>
        <taxon>Prevotellaceae</taxon>
        <taxon>Hallella</taxon>
    </lineage>
</organism>
<dbReference type="Proteomes" id="UP001487296">
    <property type="component" value="Unassembled WGS sequence"/>
</dbReference>
<sequence length="131" mass="14391">MVRQCFILFGCMALGELVTKLTGVKLPSSIIGMLLLTLLLKLKVIKLEWVRGLTDFLIANLGFFFVPPGVALMLHFNLIKAELVPIVGATVVSTALVLLVTGQTHQVVAKGEKKITHKIKDKIADKHNHHD</sequence>
<feature type="transmembrane region" description="Helical" evidence="6">
    <location>
        <begin position="25"/>
        <end position="44"/>
    </location>
</feature>
<keyword evidence="2" id="KW-1003">Cell membrane</keyword>
<dbReference type="InterPro" id="IPR005538">
    <property type="entry name" value="LrgA/CidA"/>
</dbReference>
<dbReference type="PANTHER" id="PTHR33931:SF5">
    <property type="entry name" value="UPF0299 MEMBRANE PROTEIN YOHJ"/>
    <property type="match status" value="1"/>
</dbReference>
<proteinExistence type="predicted"/>
<dbReference type="PANTHER" id="PTHR33931">
    <property type="entry name" value="HOLIN-LIKE PROTEIN CIDA-RELATED"/>
    <property type="match status" value="1"/>
</dbReference>
<feature type="transmembrane region" description="Helical" evidence="6">
    <location>
        <begin position="56"/>
        <end position="77"/>
    </location>
</feature>
<evidence type="ECO:0000256" key="4">
    <source>
        <dbReference type="ARBA" id="ARBA00022989"/>
    </source>
</evidence>
<comment type="caution">
    <text evidence="7">The sequence shown here is derived from an EMBL/GenBank/DDBJ whole genome shotgun (WGS) entry which is preliminary data.</text>
</comment>
<name>A0ABV1FTJ8_9BACT</name>